<gene>
    <name evidence="2" type="ORF">E0F88_08855</name>
</gene>
<feature type="domain" description="IrrE N-terminal-like" evidence="1">
    <location>
        <begin position="67"/>
        <end position="184"/>
    </location>
</feature>
<evidence type="ECO:0000313" key="3">
    <source>
        <dbReference type="Proteomes" id="UP000294850"/>
    </source>
</evidence>
<sequence>MNKKRQKQIEEIAGSLLEDLGLYPKSVNELINQKGIDIKRVVGLMGVGLSEYDFGDDVSGVLLTDGRSAKIGYAKDNGPLRQRFTIAHELGHLQLKHERQGVFVDTPEKYYTFFRDSKSSTGEDVQEREANAFAAAILMPRDLVIQAANEIYLLGITRREDFDIVESLAQQFNVSKLAMSIRLTNLDLQW</sequence>
<name>A0A4R5DRM5_9BACT</name>
<dbReference type="Pfam" id="PF06114">
    <property type="entry name" value="Peptidase_M78"/>
    <property type="match status" value="1"/>
</dbReference>
<protein>
    <submittedName>
        <fullName evidence="2">ImmA/IrrE family metallo-endopeptidase</fullName>
    </submittedName>
</protein>
<dbReference type="PANTHER" id="PTHR43236">
    <property type="entry name" value="ANTITOXIN HIGA1"/>
    <property type="match status" value="1"/>
</dbReference>
<reference evidence="2 3" key="1">
    <citation type="submission" date="2019-03" db="EMBL/GenBank/DDBJ databases">
        <title>Dyadobacter AR-3-6 sp. nov., isolated from arctic soil.</title>
        <authorList>
            <person name="Chaudhary D.K."/>
        </authorList>
    </citation>
    <scope>NUCLEOTIDE SEQUENCE [LARGE SCALE GENOMIC DNA]</scope>
    <source>
        <strain evidence="2 3">AR-3-6</strain>
    </source>
</reference>
<evidence type="ECO:0000313" key="2">
    <source>
        <dbReference type="EMBL" id="TDE16347.1"/>
    </source>
</evidence>
<dbReference type="EMBL" id="SMFL01000003">
    <property type="protein sequence ID" value="TDE16347.1"/>
    <property type="molecule type" value="Genomic_DNA"/>
</dbReference>
<dbReference type="AlphaFoldDB" id="A0A4R5DRM5"/>
<comment type="caution">
    <text evidence="2">The sequence shown here is derived from an EMBL/GenBank/DDBJ whole genome shotgun (WGS) entry which is preliminary data.</text>
</comment>
<dbReference type="Gene3D" id="1.10.10.2910">
    <property type="match status" value="1"/>
</dbReference>
<proteinExistence type="predicted"/>
<dbReference type="Proteomes" id="UP000294850">
    <property type="component" value="Unassembled WGS sequence"/>
</dbReference>
<accession>A0A4R5DRM5</accession>
<organism evidence="2 3">
    <name type="scientific">Dyadobacter psychrotolerans</name>
    <dbReference type="NCBI Taxonomy" id="2541721"/>
    <lineage>
        <taxon>Bacteria</taxon>
        <taxon>Pseudomonadati</taxon>
        <taxon>Bacteroidota</taxon>
        <taxon>Cytophagia</taxon>
        <taxon>Cytophagales</taxon>
        <taxon>Spirosomataceae</taxon>
        <taxon>Dyadobacter</taxon>
    </lineage>
</organism>
<evidence type="ECO:0000259" key="1">
    <source>
        <dbReference type="Pfam" id="PF06114"/>
    </source>
</evidence>
<dbReference type="PANTHER" id="PTHR43236:SF2">
    <property type="entry name" value="BLL0069 PROTEIN"/>
    <property type="match status" value="1"/>
</dbReference>
<dbReference type="InterPro" id="IPR052345">
    <property type="entry name" value="Rad_response_metalloprotease"/>
</dbReference>
<dbReference type="InterPro" id="IPR010359">
    <property type="entry name" value="IrrE_HExxH"/>
</dbReference>
<keyword evidence="3" id="KW-1185">Reference proteome</keyword>
<dbReference type="RefSeq" id="WP_131957881.1">
    <property type="nucleotide sequence ID" value="NZ_SMFL01000003.1"/>
</dbReference>
<dbReference type="OrthoDB" id="9794834at2"/>